<reference evidence="1" key="2">
    <citation type="submission" date="2020-05" db="UniProtKB">
        <authorList>
            <consortium name="EnsemblMetazoa"/>
        </authorList>
    </citation>
    <scope>IDENTIFICATION</scope>
    <source>
        <strain evidence="1">CM1001059</strain>
    </source>
</reference>
<dbReference type="EnsemblMetazoa" id="AMEC022415-RA">
    <property type="protein sequence ID" value="AMEC022415-PA"/>
    <property type="gene ID" value="AMEC022415"/>
</dbReference>
<organism evidence="1 2">
    <name type="scientific">Anopheles melas</name>
    <dbReference type="NCBI Taxonomy" id="34690"/>
    <lineage>
        <taxon>Eukaryota</taxon>
        <taxon>Metazoa</taxon>
        <taxon>Ecdysozoa</taxon>
        <taxon>Arthropoda</taxon>
        <taxon>Hexapoda</taxon>
        <taxon>Insecta</taxon>
        <taxon>Pterygota</taxon>
        <taxon>Neoptera</taxon>
        <taxon>Endopterygota</taxon>
        <taxon>Diptera</taxon>
        <taxon>Nematocera</taxon>
        <taxon>Culicoidea</taxon>
        <taxon>Culicidae</taxon>
        <taxon>Anophelinae</taxon>
        <taxon>Anopheles</taxon>
    </lineage>
</organism>
<name>A0A182UL77_9DIPT</name>
<protein>
    <submittedName>
        <fullName evidence="1">Uncharacterized protein</fullName>
    </submittedName>
</protein>
<evidence type="ECO:0000313" key="2">
    <source>
        <dbReference type="Proteomes" id="UP000075902"/>
    </source>
</evidence>
<dbReference type="AlphaFoldDB" id="A0A182UL77"/>
<dbReference type="Proteomes" id="UP000075902">
    <property type="component" value="Unassembled WGS sequence"/>
</dbReference>
<reference evidence="2" key="1">
    <citation type="submission" date="2014-01" db="EMBL/GenBank/DDBJ databases">
        <title>The Genome Sequence of Anopheles melas CM1001059_A (V2).</title>
        <authorList>
            <consortium name="The Broad Institute Genomics Platform"/>
            <person name="Neafsey D.E."/>
            <person name="Besansky N."/>
            <person name="Howell P."/>
            <person name="Walton C."/>
            <person name="Young S.K."/>
            <person name="Zeng Q."/>
            <person name="Gargeya S."/>
            <person name="Fitzgerald M."/>
            <person name="Haas B."/>
            <person name="Abouelleil A."/>
            <person name="Allen A.W."/>
            <person name="Alvarado L."/>
            <person name="Arachchi H.M."/>
            <person name="Berlin A.M."/>
            <person name="Chapman S.B."/>
            <person name="Gainer-Dewar J."/>
            <person name="Goldberg J."/>
            <person name="Griggs A."/>
            <person name="Gujja S."/>
            <person name="Hansen M."/>
            <person name="Howarth C."/>
            <person name="Imamovic A."/>
            <person name="Ireland A."/>
            <person name="Larimer J."/>
            <person name="McCowan C."/>
            <person name="Murphy C."/>
            <person name="Pearson M."/>
            <person name="Poon T.W."/>
            <person name="Priest M."/>
            <person name="Roberts A."/>
            <person name="Saif S."/>
            <person name="Shea T."/>
            <person name="Sisk P."/>
            <person name="Sykes S."/>
            <person name="Wortman J."/>
            <person name="Nusbaum C."/>
            <person name="Birren B."/>
        </authorList>
    </citation>
    <scope>NUCLEOTIDE SEQUENCE [LARGE SCALE GENOMIC DNA]</scope>
    <source>
        <strain evidence="2">CM1001059</strain>
    </source>
</reference>
<sequence>LIVCGFAAPSRQPSATVHSCLRCDAKLLLPIIQLTFQSNDSTSGTPPSRRFTSSINRRAISGRRRFTISTTRSCRFGESWARCERSRTSSTSPMQYLRTSASNNFSLVAGSGMTEQLGQTVATLLALPGHLDDTFCGGRFVDTVLAIFDRAVLGSAVFSFTIFGRTIAGSMPYRSAAGGGDAHGTFDIV</sequence>
<keyword evidence="2" id="KW-1185">Reference proteome</keyword>
<proteinExistence type="predicted"/>
<dbReference type="VEuPathDB" id="VectorBase:AMEC022415"/>
<accession>A0A182UL77</accession>
<evidence type="ECO:0000313" key="1">
    <source>
        <dbReference type="EnsemblMetazoa" id="AMEC022415-PA"/>
    </source>
</evidence>